<evidence type="ECO:0000256" key="2">
    <source>
        <dbReference type="ARBA" id="ARBA00023027"/>
    </source>
</evidence>
<dbReference type="GO" id="GO:0110095">
    <property type="term" value="P:cellular detoxification of aldehyde"/>
    <property type="evidence" value="ECO:0007669"/>
    <property type="project" value="UniProtKB-ARBA"/>
</dbReference>
<dbReference type="InParanoid" id="A0A251RQC3"/>
<dbReference type="InterPro" id="IPR016162">
    <property type="entry name" value="Ald_DH_N"/>
</dbReference>
<gene>
    <name evidence="4" type="ORF">HannXRQ_Chr17g0551011</name>
</gene>
<comment type="similarity">
    <text evidence="1">Belongs to the aldehyde dehydrogenase family.</text>
</comment>
<name>A0A251RQC3_HELAN</name>
<organism evidence="4 5">
    <name type="scientific">Helianthus annuus</name>
    <name type="common">Common sunflower</name>
    <dbReference type="NCBI Taxonomy" id="4232"/>
    <lineage>
        <taxon>Eukaryota</taxon>
        <taxon>Viridiplantae</taxon>
        <taxon>Streptophyta</taxon>
        <taxon>Embryophyta</taxon>
        <taxon>Tracheophyta</taxon>
        <taxon>Spermatophyta</taxon>
        <taxon>Magnoliopsida</taxon>
        <taxon>eudicotyledons</taxon>
        <taxon>Gunneridae</taxon>
        <taxon>Pentapetalae</taxon>
        <taxon>asterids</taxon>
        <taxon>campanulids</taxon>
        <taxon>Asterales</taxon>
        <taxon>Asteraceae</taxon>
        <taxon>Asteroideae</taxon>
        <taxon>Heliantheae alliance</taxon>
        <taxon>Heliantheae</taxon>
        <taxon>Helianthus</taxon>
    </lineage>
</organism>
<evidence type="ECO:0000259" key="3">
    <source>
        <dbReference type="Pfam" id="PF00171"/>
    </source>
</evidence>
<reference evidence="5" key="1">
    <citation type="journal article" date="2017" name="Nature">
        <title>The sunflower genome provides insights into oil metabolism, flowering and Asterid evolution.</title>
        <authorList>
            <person name="Badouin H."/>
            <person name="Gouzy J."/>
            <person name="Grassa C.J."/>
            <person name="Murat F."/>
            <person name="Staton S.E."/>
            <person name="Cottret L."/>
            <person name="Lelandais-Briere C."/>
            <person name="Owens G.L."/>
            <person name="Carrere S."/>
            <person name="Mayjonade B."/>
            <person name="Legrand L."/>
            <person name="Gill N."/>
            <person name="Kane N.C."/>
            <person name="Bowers J.E."/>
            <person name="Hubner S."/>
            <person name="Bellec A."/>
            <person name="Berard A."/>
            <person name="Berges H."/>
            <person name="Blanchet N."/>
            <person name="Boniface M.C."/>
            <person name="Brunel D."/>
            <person name="Catrice O."/>
            <person name="Chaidir N."/>
            <person name="Claudel C."/>
            <person name="Donnadieu C."/>
            <person name="Faraut T."/>
            <person name="Fievet G."/>
            <person name="Helmstetter N."/>
            <person name="King M."/>
            <person name="Knapp S.J."/>
            <person name="Lai Z."/>
            <person name="Le Paslier M.C."/>
            <person name="Lippi Y."/>
            <person name="Lorenzon L."/>
            <person name="Mandel J.R."/>
            <person name="Marage G."/>
            <person name="Marchand G."/>
            <person name="Marquand E."/>
            <person name="Bret-Mestries E."/>
            <person name="Morien E."/>
            <person name="Nambeesan S."/>
            <person name="Nguyen T."/>
            <person name="Pegot-Espagnet P."/>
            <person name="Pouilly N."/>
            <person name="Raftis F."/>
            <person name="Sallet E."/>
            <person name="Schiex T."/>
            <person name="Thomas J."/>
            <person name="Vandecasteele C."/>
            <person name="Vares D."/>
            <person name="Vear F."/>
            <person name="Vautrin S."/>
            <person name="Crespi M."/>
            <person name="Mangin B."/>
            <person name="Burke J.M."/>
            <person name="Salse J."/>
            <person name="Munos S."/>
            <person name="Vincourt P."/>
            <person name="Rieseberg L.H."/>
            <person name="Langlade N.B."/>
        </authorList>
    </citation>
    <scope>NUCLEOTIDE SEQUENCE [LARGE SCALE GENOMIC DNA]</scope>
    <source>
        <strain evidence="5">cv. SF193</strain>
    </source>
</reference>
<sequence>MFAKLEAIDCGKPLDEVAWDMDDVAGCFEYNADLAEALDAKQNAPLNVYVNLPMDTFKFHIIRIQGTNWNYPLLMAIWKVASALAAGCAAVLKPSASVTCLELGEVCREVGLLPGILNIVTGLGPEAVAPLAAHPDVDKVSRIYFPKDYESGSLKGLISIF</sequence>
<dbReference type="STRING" id="4232.A0A251RQC3"/>
<keyword evidence="2" id="KW-0520">NAD</keyword>
<accession>A0A251RQC3</accession>
<dbReference type="Pfam" id="PF00171">
    <property type="entry name" value="Aldedh"/>
    <property type="match status" value="1"/>
</dbReference>
<dbReference type="PANTHER" id="PTHR43860">
    <property type="entry name" value="BETAINE ALDEHYDE DEHYDROGENASE"/>
    <property type="match status" value="1"/>
</dbReference>
<proteinExistence type="inferred from homology"/>
<dbReference type="AlphaFoldDB" id="A0A251RQC3"/>
<dbReference type="Proteomes" id="UP000215914">
    <property type="component" value="Chromosome 17"/>
</dbReference>
<protein>
    <submittedName>
        <fullName evidence="4">Putative aldehyde/histidinol dehydrogenase</fullName>
    </submittedName>
</protein>
<keyword evidence="5" id="KW-1185">Reference proteome</keyword>
<feature type="domain" description="Aldehyde dehydrogenase" evidence="3">
    <location>
        <begin position="2"/>
        <end position="141"/>
    </location>
</feature>
<dbReference type="SUPFAM" id="SSF53720">
    <property type="entry name" value="ALDH-like"/>
    <property type="match status" value="1"/>
</dbReference>
<evidence type="ECO:0000256" key="1">
    <source>
        <dbReference type="ARBA" id="ARBA00009986"/>
    </source>
</evidence>
<evidence type="ECO:0000313" key="4">
    <source>
        <dbReference type="EMBL" id="OTF86460.1"/>
    </source>
</evidence>
<dbReference type="InterPro" id="IPR016161">
    <property type="entry name" value="Ald_DH/histidinol_DH"/>
</dbReference>
<dbReference type="Gene3D" id="3.40.605.10">
    <property type="entry name" value="Aldehyde Dehydrogenase, Chain A, domain 1"/>
    <property type="match status" value="1"/>
</dbReference>
<dbReference type="GO" id="GO:0019145">
    <property type="term" value="F:aminobutyraldehyde dehydrogenase (NAD+) activity"/>
    <property type="evidence" value="ECO:0007669"/>
    <property type="project" value="UniProtKB-ARBA"/>
</dbReference>
<dbReference type="InterPro" id="IPR015590">
    <property type="entry name" value="Aldehyde_DH_dom"/>
</dbReference>
<dbReference type="PANTHER" id="PTHR43860:SF2">
    <property type="entry name" value="BETAINE ALDEHYDE DEHYDROGENASE-RELATED"/>
    <property type="match status" value="1"/>
</dbReference>
<dbReference type="EMBL" id="CM007906">
    <property type="protein sequence ID" value="OTF86460.1"/>
    <property type="molecule type" value="Genomic_DNA"/>
</dbReference>
<evidence type="ECO:0000313" key="5">
    <source>
        <dbReference type="Proteomes" id="UP000215914"/>
    </source>
</evidence>